<evidence type="ECO:0000313" key="2">
    <source>
        <dbReference type="Proteomes" id="UP000220605"/>
    </source>
</evidence>
<protein>
    <submittedName>
        <fullName evidence="1">VIR protein</fullName>
    </submittedName>
</protein>
<evidence type="ECO:0000313" key="1">
    <source>
        <dbReference type="EMBL" id="VUZ95662.1"/>
    </source>
</evidence>
<dbReference type="AlphaFoldDB" id="A0A564ZU66"/>
<dbReference type="OrthoDB" id="388072at2759"/>
<gene>
    <name evidence="1" type="ORF">PVP01_0901000</name>
</gene>
<dbReference type="InterPro" id="IPR008780">
    <property type="entry name" value="Plasmodium_Vir"/>
</dbReference>
<sequence length="351" mass="40952">MSECKETDLLKLLTKNYTFKKNPHIKKFYDEFNKGCKLGDNIGYYCSEIPEGKSINSNVKELYYKVQAIKTKGEISAYEKLHSLKEYSTKGCLYLKYWLYDQIITNGFNETKTNALFNLWEKILQNNFELIIGQNLTCKFRILELEDIKKIKLLFDYLFNYNFERNEHDIYNIICKYGCSDCLNRIIDLYNNNGNCKNPYSKNFCEELDECIKVYDKSELPILHCEKDKGSPIYPRESNDPATDQLSSLSATLEPESAHDGSLVESPVEQSEIGLTNKSTTAIFSAVGTVLTFSCLYKFTPSGRWIREKILRRKSLRCKLDEEKNKFLEHSLQPDNVKLYNEERHLSYHPS</sequence>
<proteinExistence type="predicted"/>
<reference evidence="2" key="1">
    <citation type="submission" date="2016-07" db="EMBL/GenBank/DDBJ databases">
        <authorList>
            <consortium name="Pathogen Informatics"/>
        </authorList>
    </citation>
    <scope>NUCLEOTIDE SEQUENCE [LARGE SCALE GENOMIC DNA]</scope>
</reference>
<accession>A0A564ZU66</accession>
<dbReference type="Pfam" id="PF05795">
    <property type="entry name" value="Plasmodium_Vir"/>
    <property type="match status" value="2"/>
</dbReference>
<organism evidence="1 2">
    <name type="scientific">Plasmodium vivax</name>
    <name type="common">malaria parasite P. vivax</name>
    <dbReference type="NCBI Taxonomy" id="5855"/>
    <lineage>
        <taxon>Eukaryota</taxon>
        <taxon>Sar</taxon>
        <taxon>Alveolata</taxon>
        <taxon>Apicomplexa</taxon>
        <taxon>Aconoidasida</taxon>
        <taxon>Haemosporida</taxon>
        <taxon>Plasmodiidae</taxon>
        <taxon>Plasmodium</taxon>
        <taxon>Plasmodium (Plasmodium)</taxon>
    </lineage>
</organism>
<dbReference type="VEuPathDB" id="PlasmoDB:PVP01_0901000"/>
<dbReference type="EMBL" id="LT635620">
    <property type="protein sequence ID" value="VUZ95662.1"/>
    <property type="molecule type" value="Genomic_DNA"/>
</dbReference>
<name>A0A564ZU66_PLAVI</name>
<dbReference type="VEuPathDB" id="PlasmoDB:PVPAM_090006500"/>
<dbReference type="Proteomes" id="UP000220605">
    <property type="component" value="Chromosome 9"/>
</dbReference>